<evidence type="ECO:0000259" key="2">
    <source>
        <dbReference type="Pfam" id="PF02357"/>
    </source>
</evidence>
<proteinExistence type="predicted"/>
<sequence length="195" mass="21932">MFLFVNTKISSVDAGLNQSRMKRSHVRSVYPDESVPLPWLILRTRAKKESCLASQLIQRGFDAWLPEVKRFRIRAGKKEFYPATLIPGYVFVRLQCSVEPEKFNLSGFSGMLQHDGRPATLRHEDALRLDRICSLDVAPEVTTDFCCGQKVTIRSGALKGLSGTVSRTDGRRFLVVESGINGIMLKIDMARNVVE</sequence>
<evidence type="ECO:0000313" key="3">
    <source>
        <dbReference type="EMBL" id="MPL94464.1"/>
    </source>
</evidence>
<protein>
    <submittedName>
        <fullName evidence="3">Transcription antitermination protein RfaH</fullName>
    </submittedName>
</protein>
<gene>
    <name evidence="3" type="primary">rfaH_4</name>
    <name evidence="3" type="ORF">SDC9_40618</name>
</gene>
<dbReference type="InterPro" id="IPR036735">
    <property type="entry name" value="NGN_dom_sf"/>
</dbReference>
<organism evidence="3">
    <name type="scientific">bioreactor metagenome</name>
    <dbReference type="NCBI Taxonomy" id="1076179"/>
    <lineage>
        <taxon>unclassified sequences</taxon>
        <taxon>metagenomes</taxon>
        <taxon>ecological metagenomes</taxon>
    </lineage>
</organism>
<reference evidence="3" key="1">
    <citation type="submission" date="2019-08" db="EMBL/GenBank/DDBJ databases">
        <authorList>
            <person name="Kucharzyk K."/>
            <person name="Murdoch R.W."/>
            <person name="Higgins S."/>
            <person name="Loffler F."/>
        </authorList>
    </citation>
    <scope>NUCLEOTIDE SEQUENCE</scope>
</reference>
<feature type="domain" description="NusG-like N-terminal" evidence="2">
    <location>
        <begin position="39"/>
        <end position="127"/>
    </location>
</feature>
<dbReference type="InterPro" id="IPR006645">
    <property type="entry name" value="NGN-like_dom"/>
</dbReference>
<dbReference type="SUPFAM" id="SSF82679">
    <property type="entry name" value="N-utilization substance G protein NusG, N-terminal domain"/>
    <property type="match status" value="1"/>
</dbReference>
<evidence type="ECO:0000256" key="1">
    <source>
        <dbReference type="ARBA" id="ARBA00023163"/>
    </source>
</evidence>
<keyword evidence="1" id="KW-0804">Transcription</keyword>
<dbReference type="Pfam" id="PF02357">
    <property type="entry name" value="NusG"/>
    <property type="match status" value="1"/>
</dbReference>
<name>A0A644VST1_9ZZZZ</name>
<dbReference type="AlphaFoldDB" id="A0A644VST1"/>
<dbReference type="GO" id="GO:0006354">
    <property type="term" value="P:DNA-templated transcription elongation"/>
    <property type="evidence" value="ECO:0007669"/>
    <property type="project" value="InterPro"/>
</dbReference>
<dbReference type="Gene3D" id="3.30.70.940">
    <property type="entry name" value="NusG, N-terminal domain"/>
    <property type="match status" value="1"/>
</dbReference>
<dbReference type="EMBL" id="VSSQ01000429">
    <property type="protein sequence ID" value="MPL94464.1"/>
    <property type="molecule type" value="Genomic_DNA"/>
</dbReference>
<accession>A0A644VST1</accession>
<comment type="caution">
    <text evidence="3">The sequence shown here is derived from an EMBL/GenBank/DDBJ whole genome shotgun (WGS) entry which is preliminary data.</text>
</comment>